<gene>
    <name evidence="2" type="ORF">CONLIGDRAFT_629036</name>
</gene>
<evidence type="ECO:0000256" key="1">
    <source>
        <dbReference type="SAM" id="MobiDB-lite"/>
    </source>
</evidence>
<reference evidence="2 3" key="1">
    <citation type="submission" date="2016-10" db="EMBL/GenBank/DDBJ databases">
        <title>Draft genome sequence of Coniochaeta ligniaria NRRL30616, a lignocellulolytic fungus for bioabatement of inhibitors in plant biomass hydrolysates.</title>
        <authorList>
            <consortium name="DOE Joint Genome Institute"/>
            <person name="Jimenez D.J."/>
            <person name="Hector R.E."/>
            <person name="Riley R."/>
            <person name="Sun H."/>
            <person name="Grigoriev I.V."/>
            <person name="Van Elsas J.D."/>
            <person name="Nichols N.N."/>
        </authorList>
    </citation>
    <scope>NUCLEOTIDE SEQUENCE [LARGE SCALE GENOMIC DNA]</scope>
    <source>
        <strain evidence="2 3">NRRL 30616</strain>
    </source>
</reference>
<feature type="region of interest" description="Disordered" evidence="1">
    <location>
        <begin position="20"/>
        <end position="46"/>
    </location>
</feature>
<dbReference type="InParanoid" id="A0A1J7J406"/>
<protein>
    <submittedName>
        <fullName evidence="2">Uncharacterized protein</fullName>
    </submittedName>
</protein>
<feature type="compositionally biased region" description="Low complexity" evidence="1">
    <location>
        <begin position="29"/>
        <end position="40"/>
    </location>
</feature>
<proteinExistence type="predicted"/>
<organism evidence="2 3">
    <name type="scientific">Coniochaeta ligniaria NRRL 30616</name>
    <dbReference type="NCBI Taxonomy" id="1408157"/>
    <lineage>
        <taxon>Eukaryota</taxon>
        <taxon>Fungi</taxon>
        <taxon>Dikarya</taxon>
        <taxon>Ascomycota</taxon>
        <taxon>Pezizomycotina</taxon>
        <taxon>Sordariomycetes</taxon>
        <taxon>Sordariomycetidae</taxon>
        <taxon>Coniochaetales</taxon>
        <taxon>Coniochaetaceae</taxon>
        <taxon>Coniochaeta</taxon>
    </lineage>
</organism>
<keyword evidence="3" id="KW-1185">Reference proteome</keyword>
<name>A0A1J7J406_9PEZI</name>
<dbReference type="EMBL" id="KV875094">
    <property type="protein sequence ID" value="OIW34099.1"/>
    <property type="molecule type" value="Genomic_DNA"/>
</dbReference>
<sequence length="74" mass="7722">MTKSSRPSCMCSVTVTPLIRTYSPPRPAQPRSRPSGPVSRPRGRGTAISAVLFPRGDMPVAARGGAGEGRAVDT</sequence>
<evidence type="ECO:0000313" key="3">
    <source>
        <dbReference type="Proteomes" id="UP000182658"/>
    </source>
</evidence>
<evidence type="ECO:0000313" key="2">
    <source>
        <dbReference type="EMBL" id="OIW34099.1"/>
    </source>
</evidence>
<dbReference type="AlphaFoldDB" id="A0A1J7J406"/>
<dbReference type="Proteomes" id="UP000182658">
    <property type="component" value="Unassembled WGS sequence"/>
</dbReference>
<accession>A0A1J7J406</accession>